<sequence length="212" mass="23559">MRKHRSSLNIKARPARSHGELCPKLIKVNPSDSPPVICGARGSNHARSGDQSQLLGAQNTQVTGATQNKQDKNLHRPKDFWPAPAVQMIVLASADLTAYAVLQHLMFSLVTNQRPLRYRYSRDPLWSFFPAGDNLARSLGHSRCWSEKKAKQGRTNLCSHLELCRSGSRNQRSWRANVCLHLGKKSGIVTSRLFSDCVAYGETLGAAEKLDI</sequence>
<dbReference type="Proteomes" id="UP001283361">
    <property type="component" value="Unassembled WGS sequence"/>
</dbReference>
<dbReference type="AlphaFoldDB" id="A0AAE0ZP66"/>
<gene>
    <name evidence="1" type="ORF">RRG08_008285</name>
</gene>
<evidence type="ECO:0000313" key="1">
    <source>
        <dbReference type="EMBL" id="KAK3772047.1"/>
    </source>
</evidence>
<protein>
    <submittedName>
        <fullName evidence="1">Uncharacterized protein</fullName>
    </submittedName>
</protein>
<keyword evidence="2" id="KW-1185">Reference proteome</keyword>
<reference evidence="1" key="1">
    <citation type="journal article" date="2023" name="G3 (Bethesda)">
        <title>A reference genome for the long-term kleptoplast-retaining sea slug Elysia crispata morphotype clarki.</title>
        <authorList>
            <person name="Eastman K.E."/>
            <person name="Pendleton A.L."/>
            <person name="Shaikh M.A."/>
            <person name="Suttiyut T."/>
            <person name="Ogas R."/>
            <person name="Tomko P."/>
            <person name="Gavelis G."/>
            <person name="Widhalm J.R."/>
            <person name="Wisecaver J.H."/>
        </authorList>
    </citation>
    <scope>NUCLEOTIDE SEQUENCE</scope>
    <source>
        <strain evidence="1">ECLA1</strain>
    </source>
</reference>
<name>A0AAE0ZP66_9GAST</name>
<evidence type="ECO:0000313" key="2">
    <source>
        <dbReference type="Proteomes" id="UP001283361"/>
    </source>
</evidence>
<organism evidence="1 2">
    <name type="scientific">Elysia crispata</name>
    <name type="common">lettuce slug</name>
    <dbReference type="NCBI Taxonomy" id="231223"/>
    <lineage>
        <taxon>Eukaryota</taxon>
        <taxon>Metazoa</taxon>
        <taxon>Spiralia</taxon>
        <taxon>Lophotrochozoa</taxon>
        <taxon>Mollusca</taxon>
        <taxon>Gastropoda</taxon>
        <taxon>Heterobranchia</taxon>
        <taxon>Euthyneura</taxon>
        <taxon>Panpulmonata</taxon>
        <taxon>Sacoglossa</taxon>
        <taxon>Placobranchoidea</taxon>
        <taxon>Plakobranchidae</taxon>
        <taxon>Elysia</taxon>
    </lineage>
</organism>
<accession>A0AAE0ZP66</accession>
<comment type="caution">
    <text evidence="1">The sequence shown here is derived from an EMBL/GenBank/DDBJ whole genome shotgun (WGS) entry which is preliminary data.</text>
</comment>
<proteinExistence type="predicted"/>
<dbReference type="EMBL" id="JAWDGP010003662">
    <property type="protein sequence ID" value="KAK3772047.1"/>
    <property type="molecule type" value="Genomic_DNA"/>
</dbReference>